<dbReference type="Gene3D" id="3.40.50.10690">
    <property type="entry name" value="putative lor/sdh protein like domains"/>
    <property type="match status" value="1"/>
</dbReference>
<gene>
    <name evidence="1" type="ORF">V5E97_02930</name>
</gene>
<dbReference type="RefSeq" id="WP_406697800.1">
    <property type="nucleotide sequence ID" value="NZ_CP155447.1"/>
</dbReference>
<sequence>MNSTPLDLSRLKVFPLSDRDSLTRVEEILISPDLAPAPCPEPLASAIRRCAADVLKARAQGAGVILIYGAHLLRNGAALLLSRMMERGWITHLATNGAGTIHDWEYSWLGRSTESVRANVATGTFGSWDETGRYLHLALLAGGLRGEGYGVSLGRFIAEDGTELPTGAELESMLRAEPGHPLAPARADLLLAIRSHDLPSGRIVVEHRWKEASILAQAFLHKVPVSVHPGIGYDIIANHPLFNGAAIGRAGAQDFRLFGGSVETLDGGVVLSVGSAIMGPQVFEKSLSCANNLRIQDGRPTVSGHSIHVVDLQDGGGWDWTTGEPPKSNPAYYLRFCKSYARMGGAMHYLQCDNAAFIQNLYHEILARA</sequence>
<name>A0AAU7CIN2_9BACT</name>
<evidence type="ECO:0008006" key="2">
    <source>
        <dbReference type="Google" id="ProtNLM"/>
    </source>
</evidence>
<proteinExistence type="predicted"/>
<organism evidence="1">
    <name type="scientific">Singulisphaera sp. Ch08</name>
    <dbReference type="NCBI Taxonomy" id="3120278"/>
    <lineage>
        <taxon>Bacteria</taxon>
        <taxon>Pseudomonadati</taxon>
        <taxon>Planctomycetota</taxon>
        <taxon>Planctomycetia</taxon>
        <taxon>Isosphaerales</taxon>
        <taxon>Isosphaeraceae</taxon>
        <taxon>Singulisphaera</taxon>
    </lineage>
</organism>
<evidence type="ECO:0000313" key="1">
    <source>
        <dbReference type="EMBL" id="XBH04992.1"/>
    </source>
</evidence>
<dbReference type="AlphaFoldDB" id="A0AAU7CIN2"/>
<reference evidence="1" key="1">
    <citation type="submission" date="2024-05" db="EMBL/GenBank/DDBJ databases">
        <title>Planctomycetes of the genus Singulisphaera possess chitinolytic capabilities.</title>
        <authorList>
            <person name="Ivanova A."/>
        </authorList>
    </citation>
    <scope>NUCLEOTIDE SEQUENCE</scope>
    <source>
        <strain evidence="1">Ch08T</strain>
    </source>
</reference>
<dbReference type="EMBL" id="CP155447">
    <property type="protein sequence ID" value="XBH04992.1"/>
    <property type="molecule type" value="Genomic_DNA"/>
</dbReference>
<accession>A0AAU7CIN2</accession>
<protein>
    <recommendedName>
        <fullName evidence="2">Deoxyhypusine synthase</fullName>
    </recommendedName>
</protein>